<dbReference type="RefSeq" id="WP_139332859.1">
    <property type="nucleotide sequence ID" value="NZ_FTOA01000003.1"/>
</dbReference>
<dbReference type="EMBL" id="FTOA01000003">
    <property type="protein sequence ID" value="SIS78799.1"/>
    <property type="molecule type" value="Genomic_DNA"/>
</dbReference>
<proteinExistence type="predicted"/>
<protein>
    <submittedName>
        <fullName evidence="2">Cobalt/nickel transport protein</fullName>
    </submittedName>
</protein>
<organism evidence="2 3">
    <name type="scientific">Insolitispirillum peregrinum</name>
    <dbReference type="NCBI Taxonomy" id="80876"/>
    <lineage>
        <taxon>Bacteria</taxon>
        <taxon>Pseudomonadati</taxon>
        <taxon>Pseudomonadota</taxon>
        <taxon>Alphaproteobacteria</taxon>
        <taxon>Rhodospirillales</taxon>
        <taxon>Novispirillaceae</taxon>
        <taxon>Insolitispirillum</taxon>
    </lineage>
</organism>
<sequence>MNKAVKALVLAGMMAGALAPLSASAHFQEILPTLPLLSERSGLAERLSMVFTHPMEGGPVMEMGPPQRAGVFAGGKITDLTSTLVRQPQDGKTAYQLDYTVPGPGDYQFFLSPAPYWEPAEGKMIVHHSKVVVNALGEEQGWDDLIGLPVEIQPLTRPYGLWTGMVFQGRVLSQGKPVPHAEIEIEYRGQGRITIPEDPFVTQVVKADERGVFTIALPRAGWWGMAALVEGDAPMKAPTGAMVPVEVGGLLWVNVQDMTPAP</sequence>
<feature type="signal peptide" evidence="1">
    <location>
        <begin position="1"/>
        <end position="25"/>
    </location>
</feature>
<keyword evidence="1" id="KW-0732">Signal</keyword>
<dbReference type="Pfam" id="PF10670">
    <property type="entry name" value="DUF4198"/>
    <property type="match status" value="1"/>
</dbReference>
<feature type="chain" id="PRO_5013337763" evidence="1">
    <location>
        <begin position="26"/>
        <end position="262"/>
    </location>
</feature>
<evidence type="ECO:0000313" key="2">
    <source>
        <dbReference type="EMBL" id="SIS78799.1"/>
    </source>
</evidence>
<keyword evidence="3" id="KW-1185">Reference proteome</keyword>
<dbReference type="STRING" id="80876.SAMN05421779_103629"/>
<name>A0A1N7LYE5_9PROT</name>
<evidence type="ECO:0000313" key="3">
    <source>
        <dbReference type="Proteomes" id="UP000185678"/>
    </source>
</evidence>
<dbReference type="OrthoDB" id="9780723at2"/>
<dbReference type="AlphaFoldDB" id="A0A1N7LYE5"/>
<evidence type="ECO:0000256" key="1">
    <source>
        <dbReference type="SAM" id="SignalP"/>
    </source>
</evidence>
<reference evidence="2 3" key="1">
    <citation type="submission" date="2017-01" db="EMBL/GenBank/DDBJ databases">
        <authorList>
            <person name="Mah S.A."/>
            <person name="Swanson W.J."/>
            <person name="Moy G.W."/>
            <person name="Vacquier V.D."/>
        </authorList>
    </citation>
    <scope>NUCLEOTIDE SEQUENCE [LARGE SCALE GENOMIC DNA]</scope>
    <source>
        <strain evidence="2 3">DSM 11589</strain>
    </source>
</reference>
<gene>
    <name evidence="2" type="ORF">SAMN05421779_103629</name>
</gene>
<accession>A0A1N7LYE5</accession>
<dbReference type="InterPro" id="IPR019613">
    <property type="entry name" value="DUF4198"/>
</dbReference>
<dbReference type="Proteomes" id="UP000185678">
    <property type="component" value="Unassembled WGS sequence"/>
</dbReference>